<sequence length="252" mass="30315">MPTNKKKIALILVISILLSFLLGSLVYILFLKKTKLDPKESSFDSRSEIYWNRLQNRPEVLKGPGYPTDLRDFLETLRGKESYQWNGERDKTYDFLLTEYPDERGHVLYAVYVAYMNWKEKSDEIESQISLTSYEKLTAINRLKGEIFPGVLDELIFPKHPTTPPSILVSYLEDYIQRNPYSYSRERKRIFLRKKEELYQTEKWDIQSWESPNFYRQVVNLIYEREMKEMTEEEKTFYRSSKIEELKSDFWN</sequence>
<dbReference type="Proteomes" id="UP000297567">
    <property type="component" value="Unassembled WGS sequence"/>
</dbReference>
<keyword evidence="1" id="KW-1133">Transmembrane helix</keyword>
<comment type="caution">
    <text evidence="2">The sequence shown here is derived from an EMBL/GenBank/DDBJ whole genome shotgun (WGS) entry which is preliminary data.</text>
</comment>
<gene>
    <name evidence="2" type="ORF">EHQ62_11400</name>
</gene>
<keyword evidence="3" id="KW-1185">Reference proteome</keyword>
<dbReference type="RefSeq" id="WP_135642902.1">
    <property type="nucleotide sequence ID" value="NZ_RQGH01000026.1"/>
</dbReference>
<evidence type="ECO:0000256" key="1">
    <source>
        <dbReference type="SAM" id="Phobius"/>
    </source>
</evidence>
<name>A0A4Z1A5G3_9LEPT</name>
<accession>A0A4Z1A5G3</accession>
<proteinExistence type="predicted"/>
<evidence type="ECO:0000313" key="3">
    <source>
        <dbReference type="Proteomes" id="UP000297567"/>
    </source>
</evidence>
<dbReference type="EMBL" id="RQGH01000026">
    <property type="protein sequence ID" value="TGL65181.1"/>
    <property type="molecule type" value="Genomic_DNA"/>
</dbReference>
<organism evidence="2 3">
    <name type="scientific">Leptospira jelokensis</name>
    <dbReference type="NCBI Taxonomy" id="2484931"/>
    <lineage>
        <taxon>Bacteria</taxon>
        <taxon>Pseudomonadati</taxon>
        <taxon>Spirochaetota</taxon>
        <taxon>Spirochaetia</taxon>
        <taxon>Leptospirales</taxon>
        <taxon>Leptospiraceae</taxon>
        <taxon>Leptospira</taxon>
    </lineage>
</organism>
<feature type="transmembrane region" description="Helical" evidence="1">
    <location>
        <begin position="9"/>
        <end position="30"/>
    </location>
</feature>
<evidence type="ECO:0000313" key="2">
    <source>
        <dbReference type="EMBL" id="TGL65181.1"/>
    </source>
</evidence>
<keyword evidence="1" id="KW-0472">Membrane</keyword>
<keyword evidence="1" id="KW-0812">Transmembrane</keyword>
<reference evidence="2" key="1">
    <citation type="journal article" date="2019" name="PLoS Negl. Trop. Dis.">
        <title>Revisiting the worldwide diversity of Leptospira species in the environment.</title>
        <authorList>
            <person name="Vincent A.T."/>
            <person name="Schiettekatte O."/>
            <person name="Bourhy P."/>
            <person name="Veyrier F.J."/>
            <person name="Picardeau M."/>
        </authorList>
    </citation>
    <scope>NUCLEOTIDE SEQUENCE [LARGE SCALE GENOMIC DNA]</scope>
    <source>
        <strain evidence="2">201702451</strain>
    </source>
</reference>
<dbReference type="AlphaFoldDB" id="A0A4Z1A5G3"/>
<protein>
    <submittedName>
        <fullName evidence="2">Magnesium transporter</fullName>
    </submittedName>
</protein>